<keyword evidence="2" id="KW-1185">Reference proteome</keyword>
<sequence length="80" mass="8748">MRRPATAGWVAISANAYEYCSGDPINKTDFAGEDDYIGGSGEWSDIKDVRGTTEEQIIGFAVQVTCEALKGQDRFRPRSA</sequence>
<gene>
    <name evidence="1" type="ORF">ACIBG2_40830</name>
</gene>
<protein>
    <submittedName>
        <fullName evidence="1">Uncharacterized protein</fullName>
    </submittedName>
</protein>
<comment type="caution">
    <text evidence="1">The sequence shown here is derived from an EMBL/GenBank/DDBJ whole genome shotgun (WGS) entry which is preliminary data.</text>
</comment>
<dbReference type="EMBL" id="JBITGY010000012">
    <property type="protein sequence ID" value="MFI6503788.1"/>
    <property type="molecule type" value="Genomic_DNA"/>
</dbReference>
<name>A0ABW7Z6Q7_9ACTN</name>
<dbReference type="RefSeq" id="WP_397089544.1">
    <property type="nucleotide sequence ID" value="NZ_JBITGY010000012.1"/>
</dbReference>
<organism evidence="1 2">
    <name type="scientific">Nonomuraea typhae</name>
    <dbReference type="NCBI Taxonomy" id="2603600"/>
    <lineage>
        <taxon>Bacteria</taxon>
        <taxon>Bacillati</taxon>
        <taxon>Actinomycetota</taxon>
        <taxon>Actinomycetes</taxon>
        <taxon>Streptosporangiales</taxon>
        <taxon>Streptosporangiaceae</taxon>
        <taxon>Nonomuraea</taxon>
    </lineage>
</organism>
<accession>A0ABW7Z6Q7</accession>
<dbReference type="Proteomes" id="UP001612741">
    <property type="component" value="Unassembled WGS sequence"/>
</dbReference>
<reference evidence="1 2" key="1">
    <citation type="submission" date="2024-10" db="EMBL/GenBank/DDBJ databases">
        <title>The Natural Products Discovery Center: Release of the First 8490 Sequenced Strains for Exploring Actinobacteria Biosynthetic Diversity.</title>
        <authorList>
            <person name="Kalkreuter E."/>
            <person name="Kautsar S.A."/>
            <person name="Yang D."/>
            <person name="Bader C.D."/>
            <person name="Teijaro C.N."/>
            <person name="Fluegel L."/>
            <person name="Davis C.M."/>
            <person name="Simpson J.R."/>
            <person name="Lauterbach L."/>
            <person name="Steele A.D."/>
            <person name="Gui C."/>
            <person name="Meng S."/>
            <person name="Li G."/>
            <person name="Viehrig K."/>
            <person name="Ye F."/>
            <person name="Su P."/>
            <person name="Kiefer A.F."/>
            <person name="Nichols A."/>
            <person name="Cepeda A.J."/>
            <person name="Yan W."/>
            <person name="Fan B."/>
            <person name="Jiang Y."/>
            <person name="Adhikari A."/>
            <person name="Zheng C.-J."/>
            <person name="Schuster L."/>
            <person name="Cowan T.M."/>
            <person name="Smanski M.J."/>
            <person name="Chevrette M.G."/>
            <person name="De Carvalho L.P.S."/>
            <person name="Shen B."/>
        </authorList>
    </citation>
    <scope>NUCLEOTIDE SEQUENCE [LARGE SCALE GENOMIC DNA]</scope>
    <source>
        <strain evidence="1 2">NPDC050545</strain>
    </source>
</reference>
<evidence type="ECO:0000313" key="1">
    <source>
        <dbReference type="EMBL" id="MFI6503788.1"/>
    </source>
</evidence>
<evidence type="ECO:0000313" key="2">
    <source>
        <dbReference type="Proteomes" id="UP001612741"/>
    </source>
</evidence>
<proteinExistence type="predicted"/>